<comment type="caution">
    <text evidence="3">The sequence shown here is derived from an EMBL/GenBank/DDBJ whole genome shotgun (WGS) entry which is preliminary data.</text>
</comment>
<dbReference type="InterPro" id="IPR035925">
    <property type="entry name" value="BSD_dom_sf"/>
</dbReference>
<gene>
    <name evidence="3" type="ORF">COCNU_04G007510</name>
</gene>
<dbReference type="PANTHER" id="PTHR16019:SF5">
    <property type="entry name" value="BSD DOMAIN-CONTAINING PROTEIN 1"/>
    <property type="match status" value="1"/>
</dbReference>
<protein>
    <submittedName>
        <fullName evidence="3">BSD domain-containing protein C22A12.14c</fullName>
    </submittedName>
</protein>
<dbReference type="GO" id="GO:0005737">
    <property type="term" value="C:cytoplasm"/>
    <property type="evidence" value="ECO:0007669"/>
    <property type="project" value="TreeGrafter"/>
</dbReference>
<dbReference type="PROSITE" id="PS50858">
    <property type="entry name" value="BSD"/>
    <property type="match status" value="1"/>
</dbReference>
<proteinExistence type="predicted"/>
<dbReference type="SUPFAM" id="SSF140383">
    <property type="entry name" value="BSD domain-like"/>
    <property type="match status" value="1"/>
</dbReference>
<dbReference type="OrthoDB" id="73788at2759"/>
<dbReference type="PANTHER" id="PTHR16019">
    <property type="entry name" value="SYNAPSE-ASSOCIATED PROTEIN"/>
    <property type="match status" value="1"/>
</dbReference>
<sequence>MSSLGGLVKTLAMKSETVFQTYRRDLEEFRSGLKKETAALRAAAARVVRDLPCSLEAGATAAQESVGGSVAGILAQGRESLLHPRESSVPQKATEISSKQHSRFEAHVLAVRCDHKTFLEEPEDGEDFKTWKIGFELAEKEEEIERLGYENEILKGVIEKLVPDVLDYETFWSRYFYKIHMLKQAEDAQARFMRRVISREDEQEDLSREVDDDKEKKQVKEIRGEEEDKEVEKGICVGLGSMEEKETIQRSQVEQAVESIVGNAERNGDVWISILNEKMQEEKKVEAGECKLSEDDFEWDAIEDLGEHDDEIVVGPSESLCKVDLHKRLSAAEEDDVLSWDIEDDDDEPTKP</sequence>
<evidence type="ECO:0000313" key="4">
    <source>
        <dbReference type="Proteomes" id="UP000797356"/>
    </source>
</evidence>
<evidence type="ECO:0000259" key="2">
    <source>
        <dbReference type="PROSITE" id="PS50858"/>
    </source>
</evidence>
<dbReference type="InterPro" id="IPR005607">
    <property type="entry name" value="BSD_dom"/>
</dbReference>
<feature type="region of interest" description="Disordered" evidence="1">
    <location>
        <begin position="203"/>
        <end position="224"/>
    </location>
</feature>
<dbReference type="EMBL" id="CM017875">
    <property type="protein sequence ID" value="KAG1338445.1"/>
    <property type="molecule type" value="Genomic_DNA"/>
</dbReference>
<dbReference type="Pfam" id="PF03909">
    <property type="entry name" value="BSD"/>
    <property type="match status" value="1"/>
</dbReference>
<dbReference type="AlphaFoldDB" id="A0A8K0I5U5"/>
<organism evidence="3 4">
    <name type="scientific">Cocos nucifera</name>
    <name type="common">Coconut palm</name>
    <dbReference type="NCBI Taxonomy" id="13894"/>
    <lineage>
        <taxon>Eukaryota</taxon>
        <taxon>Viridiplantae</taxon>
        <taxon>Streptophyta</taxon>
        <taxon>Embryophyta</taxon>
        <taxon>Tracheophyta</taxon>
        <taxon>Spermatophyta</taxon>
        <taxon>Magnoliopsida</taxon>
        <taxon>Liliopsida</taxon>
        <taxon>Arecaceae</taxon>
        <taxon>Arecoideae</taxon>
        <taxon>Cocoseae</taxon>
        <taxon>Attaleinae</taxon>
        <taxon>Cocos</taxon>
    </lineage>
</organism>
<reference evidence="3" key="2">
    <citation type="submission" date="2019-07" db="EMBL/GenBank/DDBJ databases">
        <authorList>
            <person name="Yang Y."/>
            <person name="Bocs S."/>
            <person name="Baudouin L."/>
        </authorList>
    </citation>
    <scope>NUCLEOTIDE SEQUENCE</scope>
    <source>
        <tissue evidence="3">Spear leaf of Hainan Tall coconut</tissue>
    </source>
</reference>
<feature type="compositionally biased region" description="Basic and acidic residues" evidence="1">
    <location>
        <begin position="203"/>
        <end position="223"/>
    </location>
</feature>
<dbReference type="Gene3D" id="1.10.3970.10">
    <property type="entry name" value="BSD domain"/>
    <property type="match status" value="1"/>
</dbReference>
<name>A0A8K0I5U5_COCNU</name>
<evidence type="ECO:0000313" key="3">
    <source>
        <dbReference type="EMBL" id="KAG1338445.1"/>
    </source>
</evidence>
<feature type="domain" description="BSD" evidence="2">
    <location>
        <begin position="131"/>
        <end position="183"/>
    </location>
</feature>
<dbReference type="InterPro" id="IPR051494">
    <property type="entry name" value="BSD_domain-containing"/>
</dbReference>
<dbReference type="Proteomes" id="UP000797356">
    <property type="component" value="Chromosome 4"/>
</dbReference>
<evidence type="ECO:0000256" key="1">
    <source>
        <dbReference type="SAM" id="MobiDB-lite"/>
    </source>
</evidence>
<reference evidence="3" key="1">
    <citation type="journal article" date="2017" name="Gigascience">
        <title>The genome draft of coconut (Cocos nucifera).</title>
        <authorList>
            <person name="Xiao Y."/>
            <person name="Xu P."/>
            <person name="Fan H."/>
            <person name="Baudouin L."/>
            <person name="Xia W."/>
            <person name="Bocs S."/>
            <person name="Xu J."/>
            <person name="Li Q."/>
            <person name="Guo A."/>
            <person name="Zhou L."/>
            <person name="Li J."/>
            <person name="Wu Y."/>
            <person name="Ma Z."/>
            <person name="Armero A."/>
            <person name="Issali A.E."/>
            <person name="Liu N."/>
            <person name="Peng M."/>
            <person name="Yang Y."/>
        </authorList>
    </citation>
    <scope>NUCLEOTIDE SEQUENCE</scope>
    <source>
        <tissue evidence="3">Spear leaf of Hainan Tall coconut</tissue>
    </source>
</reference>
<keyword evidence="4" id="KW-1185">Reference proteome</keyword>
<dbReference type="SMART" id="SM00751">
    <property type="entry name" value="BSD"/>
    <property type="match status" value="1"/>
</dbReference>
<accession>A0A8K0I5U5</accession>